<evidence type="ECO:0000313" key="3">
    <source>
        <dbReference type="Proteomes" id="UP000784294"/>
    </source>
</evidence>
<name>A0A448X3T3_9PLAT</name>
<protein>
    <recommendedName>
        <fullName evidence="4">Secreted protein</fullName>
    </recommendedName>
</protein>
<proteinExistence type="predicted"/>
<gene>
    <name evidence="2" type="ORF">PXEA_LOCUS20774</name>
</gene>
<comment type="caution">
    <text evidence="2">The sequence shown here is derived from an EMBL/GenBank/DDBJ whole genome shotgun (WGS) entry which is preliminary data.</text>
</comment>
<evidence type="ECO:0008006" key="4">
    <source>
        <dbReference type="Google" id="ProtNLM"/>
    </source>
</evidence>
<reference evidence="2" key="1">
    <citation type="submission" date="2018-11" db="EMBL/GenBank/DDBJ databases">
        <authorList>
            <consortium name="Pathogen Informatics"/>
        </authorList>
    </citation>
    <scope>NUCLEOTIDE SEQUENCE</scope>
</reference>
<dbReference type="AlphaFoldDB" id="A0A448X3T3"/>
<dbReference type="EMBL" id="CAAALY010086531">
    <property type="protein sequence ID" value="VEL27334.1"/>
    <property type="molecule type" value="Genomic_DNA"/>
</dbReference>
<evidence type="ECO:0000313" key="2">
    <source>
        <dbReference type="EMBL" id="VEL27334.1"/>
    </source>
</evidence>
<evidence type="ECO:0000256" key="1">
    <source>
        <dbReference type="SAM" id="SignalP"/>
    </source>
</evidence>
<keyword evidence="3" id="KW-1185">Reference proteome</keyword>
<sequence length="133" mass="15408">MSLFWLLAVFFQRRLKTAWLVEPDSVRLSQLVSSACATQVHQPHWPAQSRSVDWRRSISQPNHLFECGLWAWPIFRMTHDHLLSRSTRHAGAHSFELMDKRPTGQKSIDSRMTSLSERISRKVCMYVGLSTGL</sequence>
<dbReference type="Proteomes" id="UP000784294">
    <property type="component" value="Unassembled WGS sequence"/>
</dbReference>
<feature type="signal peptide" evidence="1">
    <location>
        <begin position="1"/>
        <end position="18"/>
    </location>
</feature>
<accession>A0A448X3T3</accession>
<feature type="chain" id="PRO_5019324262" description="Secreted protein" evidence="1">
    <location>
        <begin position="19"/>
        <end position="133"/>
    </location>
</feature>
<keyword evidence="1" id="KW-0732">Signal</keyword>
<organism evidence="2 3">
    <name type="scientific">Protopolystoma xenopodis</name>
    <dbReference type="NCBI Taxonomy" id="117903"/>
    <lineage>
        <taxon>Eukaryota</taxon>
        <taxon>Metazoa</taxon>
        <taxon>Spiralia</taxon>
        <taxon>Lophotrochozoa</taxon>
        <taxon>Platyhelminthes</taxon>
        <taxon>Monogenea</taxon>
        <taxon>Polyopisthocotylea</taxon>
        <taxon>Polystomatidea</taxon>
        <taxon>Polystomatidae</taxon>
        <taxon>Protopolystoma</taxon>
    </lineage>
</organism>